<proteinExistence type="predicted"/>
<evidence type="ECO:0008006" key="4">
    <source>
        <dbReference type="Google" id="ProtNLM"/>
    </source>
</evidence>
<name>A0ABN2W3F9_9ACTN</name>
<feature type="compositionally biased region" description="Basic and acidic residues" evidence="1">
    <location>
        <begin position="88"/>
        <end position="103"/>
    </location>
</feature>
<keyword evidence="3" id="KW-1185">Reference proteome</keyword>
<gene>
    <name evidence="2" type="ORF">GCM10009801_38470</name>
</gene>
<accession>A0ABN2W3F9</accession>
<reference evidence="2 3" key="1">
    <citation type="journal article" date="2019" name="Int. J. Syst. Evol. Microbiol.">
        <title>The Global Catalogue of Microorganisms (GCM) 10K type strain sequencing project: providing services to taxonomists for standard genome sequencing and annotation.</title>
        <authorList>
            <consortium name="The Broad Institute Genomics Platform"/>
            <consortium name="The Broad Institute Genome Sequencing Center for Infectious Disease"/>
            <person name="Wu L."/>
            <person name="Ma J."/>
        </authorList>
    </citation>
    <scope>NUCLEOTIDE SEQUENCE [LARGE SCALE GENOMIC DNA]</scope>
    <source>
        <strain evidence="2 3">JCM 15478</strain>
    </source>
</reference>
<sequence>MSGERQSGGSRKKERPDTAELLRSACGTFAELTGLEPESVISFAPVEDGGWTLRVEAVELSRVPDTMSLLGLYELTLDGDGRLTGYSRQERYERGRADPRPRS</sequence>
<dbReference type="Proteomes" id="UP001500016">
    <property type="component" value="Unassembled WGS sequence"/>
</dbReference>
<dbReference type="InterPro" id="IPR008634">
    <property type="entry name" value="Gas-vesicle_GvpO"/>
</dbReference>
<organism evidence="2 3">
    <name type="scientific">Streptomyces albiaxialis</name>
    <dbReference type="NCBI Taxonomy" id="329523"/>
    <lineage>
        <taxon>Bacteria</taxon>
        <taxon>Bacillati</taxon>
        <taxon>Actinomycetota</taxon>
        <taxon>Actinomycetes</taxon>
        <taxon>Kitasatosporales</taxon>
        <taxon>Streptomycetaceae</taxon>
        <taxon>Streptomyces</taxon>
    </lineage>
</organism>
<dbReference type="PIRSF" id="PIRSF028743">
    <property type="entry name" value="GvpO_protein"/>
    <property type="match status" value="1"/>
</dbReference>
<comment type="caution">
    <text evidence="2">The sequence shown here is derived from an EMBL/GenBank/DDBJ whole genome shotgun (WGS) entry which is preliminary data.</text>
</comment>
<feature type="region of interest" description="Disordered" evidence="1">
    <location>
        <begin position="80"/>
        <end position="103"/>
    </location>
</feature>
<evidence type="ECO:0000313" key="2">
    <source>
        <dbReference type="EMBL" id="GAA2080270.1"/>
    </source>
</evidence>
<dbReference type="EMBL" id="BAAAPE010000009">
    <property type="protein sequence ID" value="GAA2080270.1"/>
    <property type="molecule type" value="Genomic_DNA"/>
</dbReference>
<protein>
    <recommendedName>
        <fullName evidence="4">Gas vesicle protein</fullName>
    </recommendedName>
</protein>
<dbReference type="Pfam" id="PF05800">
    <property type="entry name" value="GvpO"/>
    <property type="match status" value="1"/>
</dbReference>
<evidence type="ECO:0000256" key="1">
    <source>
        <dbReference type="SAM" id="MobiDB-lite"/>
    </source>
</evidence>
<evidence type="ECO:0000313" key="3">
    <source>
        <dbReference type="Proteomes" id="UP001500016"/>
    </source>
</evidence>
<dbReference type="RefSeq" id="WP_344529720.1">
    <property type="nucleotide sequence ID" value="NZ_BAAAPE010000009.1"/>
</dbReference>